<dbReference type="InterPro" id="IPR050678">
    <property type="entry name" value="DNA_Partitioning_ATPase"/>
</dbReference>
<comment type="caution">
    <text evidence="2">The sequence shown here is derived from an EMBL/GenBank/DDBJ whole genome shotgun (WGS) entry which is preliminary data.</text>
</comment>
<name>A0ABT8RA18_9BACT</name>
<evidence type="ECO:0000313" key="3">
    <source>
        <dbReference type="Proteomes" id="UP001168528"/>
    </source>
</evidence>
<dbReference type="InterPro" id="IPR027417">
    <property type="entry name" value="P-loop_NTPase"/>
</dbReference>
<gene>
    <name evidence="2" type="ORF">Q0590_21870</name>
</gene>
<reference evidence="2" key="1">
    <citation type="submission" date="2023-07" db="EMBL/GenBank/DDBJ databases">
        <title>The genome sequence of Rhodocytophaga aerolata KACC 12507.</title>
        <authorList>
            <person name="Zhang X."/>
        </authorList>
    </citation>
    <scope>NUCLEOTIDE SEQUENCE</scope>
    <source>
        <strain evidence="2">KACC 12507</strain>
    </source>
</reference>
<dbReference type="RefSeq" id="WP_302039743.1">
    <property type="nucleotide sequence ID" value="NZ_JAUKPO010000015.1"/>
</dbReference>
<dbReference type="PANTHER" id="PTHR13696:SF99">
    <property type="entry name" value="COBYRINIC ACID AC-DIAMIDE SYNTHASE"/>
    <property type="match status" value="1"/>
</dbReference>
<dbReference type="Pfam" id="PF13614">
    <property type="entry name" value="AAA_31"/>
    <property type="match status" value="1"/>
</dbReference>
<sequence length="250" mass="27568">MIISISNHKGGVGKTTSAINIGVGLKNEGKKVLLIDLDPQANLTQSLGVQNAGKTIYHAMKGDQLPVVPATVDVVPSSIDLAAIESELASKIARESVLKKLLTPHKDKYDYILIDCPPSLGILTINAFTASDEIFIPLQAEYLALSGLSKMMEIMELIRSELNPGLKIGGIFLTQFDSRRVLNRNILEGVKDQFPQEVFKSIIRENVSLAEAPISQRHIYDYSARSKGAEDYMALVTEIIKKHRKTRKQK</sequence>
<evidence type="ECO:0000259" key="1">
    <source>
        <dbReference type="Pfam" id="PF13614"/>
    </source>
</evidence>
<proteinExistence type="predicted"/>
<dbReference type="SUPFAM" id="SSF52540">
    <property type="entry name" value="P-loop containing nucleoside triphosphate hydrolases"/>
    <property type="match status" value="1"/>
</dbReference>
<organism evidence="2 3">
    <name type="scientific">Rhodocytophaga aerolata</name>
    <dbReference type="NCBI Taxonomy" id="455078"/>
    <lineage>
        <taxon>Bacteria</taxon>
        <taxon>Pseudomonadati</taxon>
        <taxon>Bacteroidota</taxon>
        <taxon>Cytophagia</taxon>
        <taxon>Cytophagales</taxon>
        <taxon>Rhodocytophagaceae</taxon>
        <taxon>Rhodocytophaga</taxon>
    </lineage>
</organism>
<keyword evidence="3" id="KW-1185">Reference proteome</keyword>
<feature type="domain" description="AAA" evidence="1">
    <location>
        <begin position="2"/>
        <end position="168"/>
    </location>
</feature>
<dbReference type="Gene3D" id="3.40.50.300">
    <property type="entry name" value="P-loop containing nucleotide triphosphate hydrolases"/>
    <property type="match status" value="1"/>
</dbReference>
<dbReference type="Proteomes" id="UP001168528">
    <property type="component" value="Unassembled WGS sequence"/>
</dbReference>
<dbReference type="EMBL" id="JAUKPO010000015">
    <property type="protein sequence ID" value="MDO1448941.1"/>
    <property type="molecule type" value="Genomic_DNA"/>
</dbReference>
<protein>
    <submittedName>
        <fullName evidence="2">ParA family protein</fullName>
    </submittedName>
</protein>
<dbReference type="PANTHER" id="PTHR13696">
    <property type="entry name" value="P-LOOP CONTAINING NUCLEOSIDE TRIPHOSPHATE HYDROLASE"/>
    <property type="match status" value="1"/>
</dbReference>
<accession>A0ABT8RA18</accession>
<dbReference type="InterPro" id="IPR025669">
    <property type="entry name" value="AAA_dom"/>
</dbReference>
<dbReference type="PIRSF" id="PIRSF009320">
    <property type="entry name" value="Nuc_binding_HP_1000"/>
    <property type="match status" value="1"/>
</dbReference>
<evidence type="ECO:0000313" key="2">
    <source>
        <dbReference type="EMBL" id="MDO1448941.1"/>
    </source>
</evidence>
<dbReference type="CDD" id="cd02042">
    <property type="entry name" value="ParAB_family"/>
    <property type="match status" value="1"/>
</dbReference>